<evidence type="ECO:0000259" key="2">
    <source>
        <dbReference type="Pfam" id="PF02931"/>
    </source>
</evidence>
<evidence type="ECO:0000256" key="1">
    <source>
        <dbReference type="SAM" id="Phobius"/>
    </source>
</evidence>
<keyword evidence="3" id="KW-1185">Reference proteome</keyword>
<name>A0A158R5V5_9BILA</name>
<dbReference type="InterPro" id="IPR036734">
    <property type="entry name" value="Neur_chan_lig-bd_sf"/>
</dbReference>
<evidence type="ECO:0000313" key="3">
    <source>
        <dbReference type="Proteomes" id="UP000046393"/>
    </source>
</evidence>
<reference evidence="4" key="1">
    <citation type="submission" date="2016-04" db="UniProtKB">
        <authorList>
            <consortium name="WormBaseParasite"/>
        </authorList>
    </citation>
    <scope>IDENTIFICATION</scope>
</reference>
<dbReference type="Proteomes" id="UP000046393">
    <property type="component" value="Unplaced"/>
</dbReference>
<dbReference type="GO" id="GO:0016020">
    <property type="term" value="C:membrane"/>
    <property type="evidence" value="ECO:0007669"/>
    <property type="project" value="InterPro"/>
</dbReference>
<dbReference type="Pfam" id="PF02931">
    <property type="entry name" value="Neur_chan_LBD"/>
    <property type="match status" value="1"/>
</dbReference>
<protein>
    <submittedName>
        <fullName evidence="4">Neur_chan_LBD domain-containing protein</fullName>
    </submittedName>
</protein>
<accession>A0A158R5V5</accession>
<dbReference type="AlphaFoldDB" id="A0A158R5V5"/>
<dbReference type="WBParaSite" id="SMUV_0000828601-mRNA-1">
    <property type="protein sequence ID" value="SMUV_0000828601-mRNA-1"/>
    <property type="gene ID" value="SMUV_0000828601"/>
</dbReference>
<sequence>MILAFITSLLTQEVDQINVEQYESLEDCLFQELVDRFEQATGNSRALYTEPPVVDMDPITISIDYIAIRHVELMGQTSTQFSIHGEMRLLWTDPRLKFDGKEWKMDSFILHEDHHIWSPKLVDESYTGICKAADGCWNERHRTTLISDGTVVAVYSFRYPSYCVVDYLRFPEEKNNCCLFFSAEDDPHYIKFEITTKSKTVLDRTVPIKPNDVYAMSHENSAWTVEGRTIDTVKVGGFRPELLRICVHAVKKMGTLRTAIRFPITIATMVMLVSPLFGDLRTQIFVKLFTLFLQTISFIYLCAMAPTLFVLTWISMILSLLALALCRIRRTVPPSHKIFLVAKMINRVVCCVDPDPSIPYQRNFDDTPSQRNVDSPGPDYTIEWQHIYIAANNLFSFIAFIVFVFIAILEIF</sequence>
<feature type="transmembrane region" description="Helical" evidence="1">
    <location>
        <begin position="298"/>
        <end position="326"/>
    </location>
</feature>
<proteinExistence type="predicted"/>
<feature type="domain" description="Neurotransmitter-gated ion-channel ligand-binding" evidence="2">
    <location>
        <begin position="52"/>
        <end position="199"/>
    </location>
</feature>
<dbReference type="GO" id="GO:0005230">
    <property type="term" value="F:extracellular ligand-gated monoatomic ion channel activity"/>
    <property type="evidence" value="ECO:0007669"/>
    <property type="project" value="InterPro"/>
</dbReference>
<feature type="transmembrane region" description="Helical" evidence="1">
    <location>
        <begin position="387"/>
        <end position="409"/>
    </location>
</feature>
<dbReference type="InterPro" id="IPR006202">
    <property type="entry name" value="Neur_chan_lig-bd"/>
</dbReference>
<keyword evidence="1" id="KW-0472">Membrane</keyword>
<keyword evidence="1" id="KW-0812">Transmembrane</keyword>
<organism evidence="3 4">
    <name type="scientific">Syphacia muris</name>
    <dbReference type="NCBI Taxonomy" id="451379"/>
    <lineage>
        <taxon>Eukaryota</taxon>
        <taxon>Metazoa</taxon>
        <taxon>Ecdysozoa</taxon>
        <taxon>Nematoda</taxon>
        <taxon>Chromadorea</taxon>
        <taxon>Rhabditida</taxon>
        <taxon>Spirurina</taxon>
        <taxon>Oxyuridomorpha</taxon>
        <taxon>Oxyuroidea</taxon>
        <taxon>Oxyuridae</taxon>
        <taxon>Syphacia</taxon>
    </lineage>
</organism>
<evidence type="ECO:0000313" key="4">
    <source>
        <dbReference type="WBParaSite" id="SMUV_0000828601-mRNA-1"/>
    </source>
</evidence>
<keyword evidence="1" id="KW-1133">Transmembrane helix</keyword>
<dbReference type="Gene3D" id="2.70.170.10">
    <property type="entry name" value="Neurotransmitter-gated ion-channel ligand-binding domain"/>
    <property type="match status" value="1"/>
</dbReference>
<feature type="transmembrane region" description="Helical" evidence="1">
    <location>
        <begin position="259"/>
        <end position="278"/>
    </location>
</feature>
<dbReference type="SUPFAM" id="SSF63712">
    <property type="entry name" value="Nicotinic receptor ligand binding domain-like"/>
    <property type="match status" value="1"/>
</dbReference>
<dbReference type="STRING" id="451379.A0A158R5V5"/>